<organism evidence="1">
    <name type="scientific">Schizaphis graminum</name>
    <name type="common">Green bug aphid</name>
    <dbReference type="NCBI Taxonomy" id="13262"/>
    <lineage>
        <taxon>Eukaryota</taxon>
        <taxon>Metazoa</taxon>
        <taxon>Ecdysozoa</taxon>
        <taxon>Arthropoda</taxon>
        <taxon>Hexapoda</taxon>
        <taxon>Insecta</taxon>
        <taxon>Pterygota</taxon>
        <taxon>Neoptera</taxon>
        <taxon>Paraneoptera</taxon>
        <taxon>Hemiptera</taxon>
        <taxon>Sternorrhyncha</taxon>
        <taxon>Aphidomorpha</taxon>
        <taxon>Aphidoidea</taxon>
        <taxon>Aphididae</taxon>
        <taxon>Aphidini</taxon>
        <taxon>Schizaphis</taxon>
    </lineage>
</organism>
<evidence type="ECO:0000313" key="1">
    <source>
        <dbReference type="EMBL" id="MBY20498.1"/>
    </source>
</evidence>
<reference evidence="1" key="1">
    <citation type="submission" date="2018-04" db="EMBL/GenBank/DDBJ databases">
        <title>Transcriptome of Schizaphis graminum biotype I.</title>
        <authorList>
            <person name="Scully E.D."/>
            <person name="Geib S.M."/>
            <person name="Palmer N.A."/>
            <person name="Koch K."/>
            <person name="Bradshaw J."/>
            <person name="Heng-Moss T."/>
            <person name="Sarath G."/>
        </authorList>
    </citation>
    <scope>NUCLEOTIDE SEQUENCE</scope>
</reference>
<dbReference type="EMBL" id="GGMR01007879">
    <property type="protein sequence ID" value="MBY20498.1"/>
    <property type="molecule type" value="Transcribed_RNA"/>
</dbReference>
<gene>
    <name evidence="1" type="ORF">g.106861</name>
</gene>
<proteinExistence type="predicted"/>
<dbReference type="AlphaFoldDB" id="A0A2S2NTV9"/>
<name>A0A2S2NTV9_SCHGA</name>
<protein>
    <submittedName>
        <fullName evidence="1">Uncharacterized protein</fullName>
    </submittedName>
</protein>
<sequence length="267" mass="31460">MYEIISFGRLIMTFRLCLKSESNPIEKISHCCQTNVRSNKDNLFLSCLDKNLESSQKTDSYKCFEAFKNSYENIFGYDQNLDFYYSFDEHSIGRDTYKLFNTTTNLASHHYEFQGDNIKMFSEFFEAFKSEDITKVFKLYPTDINECYSFFTNANVQENILSDIFEGFESYNTFMKNTAAIVKYLQAIEGPLVNNAELYEIFLNEKISFEDYLELRQPVPLIHETLYPLYSIRLQKLGYIPLEKSLWNEVRSKKAGKRPVLEILKNN</sequence>
<accession>A0A2S2NTV9</accession>